<gene>
    <name evidence="11" type="ORF">V1634_08690</name>
</gene>
<dbReference type="InterPro" id="IPR014016">
    <property type="entry name" value="UvrD-like_ATP-bd"/>
</dbReference>
<evidence type="ECO:0000256" key="7">
    <source>
        <dbReference type="ARBA" id="ARBA00034808"/>
    </source>
</evidence>
<dbReference type="InterPro" id="IPR000212">
    <property type="entry name" value="DNA_helicase_UvrD/REP"/>
</dbReference>
<dbReference type="InterPro" id="IPR027417">
    <property type="entry name" value="P-loop_NTPase"/>
</dbReference>
<evidence type="ECO:0000313" key="12">
    <source>
        <dbReference type="Proteomes" id="UP001339911"/>
    </source>
</evidence>
<feature type="domain" description="UvrD-like helicase ATP-binding" evidence="10">
    <location>
        <begin position="267"/>
        <end position="557"/>
    </location>
</feature>
<keyword evidence="12" id="KW-1185">Reference proteome</keyword>
<comment type="catalytic activity">
    <reaction evidence="8">
        <text>ATP + H2O = ADP + phosphate + H(+)</text>
        <dbReference type="Rhea" id="RHEA:13065"/>
        <dbReference type="ChEBI" id="CHEBI:15377"/>
        <dbReference type="ChEBI" id="CHEBI:15378"/>
        <dbReference type="ChEBI" id="CHEBI:30616"/>
        <dbReference type="ChEBI" id="CHEBI:43474"/>
        <dbReference type="ChEBI" id="CHEBI:456216"/>
        <dbReference type="EC" id="5.6.2.4"/>
    </reaction>
</comment>
<dbReference type="InterPro" id="IPR014017">
    <property type="entry name" value="DNA_helicase_UvrD-like_C"/>
</dbReference>
<name>A0ABU7SAF4_9ACTN</name>
<protein>
    <recommendedName>
        <fullName evidence="7">DNA 3'-5' helicase</fullName>
        <ecNumber evidence="7">5.6.2.4</ecNumber>
    </recommendedName>
</protein>
<keyword evidence="3 9" id="KW-0347">Helicase</keyword>
<evidence type="ECO:0000256" key="8">
    <source>
        <dbReference type="ARBA" id="ARBA00048988"/>
    </source>
</evidence>
<evidence type="ECO:0000256" key="3">
    <source>
        <dbReference type="ARBA" id="ARBA00022806"/>
    </source>
</evidence>
<dbReference type="PANTHER" id="PTHR11070:SF45">
    <property type="entry name" value="DNA 3'-5' HELICASE"/>
    <property type="match status" value="1"/>
</dbReference>
<dbReference type="SUPFAM" id="SSF52540">
    <property type="entry name" value="P-loop containing nucleoside triphosphate hydrolases"/>
    <property type="match status" value="1"/>
</dbReference>
<evidence type="ECO:0000256" key="4">
    <source>
        <dbReference type="ARBA" id="ARBA00022840"/>
    </source>
</evidence>
<evidence type="ECO:0000259" key="10">
    <source>
        <dbReference type="PROSITE" id="PS51198"/>
    </source>
</evidence>
<keyword evidence="1 9" id="KW-0547">Nucleotide-binding</keyword>
<dbReference type="InterPro" id="IPR035093">
    <property type="entry name" value="RelE/ParE_toxin_dom_sf"/>
</dbReference>
<accession>A0ABU7SAF4</accession>
<dbReference type="PROSITE" id="PS51198">
    <property type="entry name" value="UVRD_HELICASE_ATP_BIND"/>
    <property type="match status" value="1"/>
</dbReference>
<dbReference type="Gene3D" id="3.30.2310.20">
    <property type="entry name" value="RelE-like"/>
    <property type="match status" value="1"/>
</dbReference>
<dbReference type="Gene3D" id="3.40.50.300">
    <property type="entry name" value="P-loop containing nucleotide triphosphate hydrolases"/>
    <property type="match status" value="2"/>
</dbReference>
<evidence type="ECO:0000256" key="9">
    <source>
        <dbReference type="PROSITE-ProRule" id="PRU00560"/>
    </source>
</evidence>
<dbReference type="EMBL" id="JAZGQL010000005">
    <property type="protein sequence ID" value="MEE6306898.1"/>
    <property type="molecule type" value="Genomic_DNA"/>
</dbReference>
<sequence length="757" mass="83917">MAKAATLRMLDRADKEVMKLSRAEIGAVYEFMHKFRHNPGSPGLRLKQLSGSSRLFSARINQDHRALLLHIVDQDYLLVAVRHRKDVYENLDRYSYRINRVTGGIEVIDLEPVGDSIVGRVVSPDSSVAVPEVTPASGDELPTPAPGAADPVVEPDPLFRRFTDAQLVELGVAEPLLPQIRDLTSETGLLELAERAPQLTADVLLSLHDGRSFEHVLTHITEPVRAGEVVDPDDYRRAVERPATQVSSDDEALQAMLAESFDRWQIFLHPTQRKLVEKQYKGPTRVGGGPGTGKTIVALHRVAHLVRKLPPGADKPVLLTTFNRNLAADLRTRLIALGGQELVSRVDIVNIDRLASRVVAEAKAGVGKRIVDDNTVPELWQQYLLETGESVWDAEFLAAEWTQVILGQVLGSRTDYFAARRPGRGRSLTRAERDQIWQLTERFTKWLDDQGRWTWRQVAERAARLEMDRAARSAGLPPADSGGFLRHRYRHIVVDEAQDLSAAHWKMLRAMVASGPDDLFLAGDTHQRIYDNHVTLGSLGVNIRGRSARLTLSYRTTRQILAAALEIMSGETYDDLDGGTEDLAGYRSLLRGGAPTFRGAGSWHQERELVVGQLAAWGNPADGSVAIAVPTRELAGEVAARLETDGISAVEIGPDGPKRPDGVHIGTMHRFKGLEYQRIIIAGVSDGLVPRQMISRHQSTDPKRYQRERQRDRSLLFVAATRARDELAVFWHGRPSPFLASRLVQPPTARPRQVGGG</sequence>
<organism evidence="11 12">
    <name type="scientific">Plantactinospora veratri</name>
    <dbReference type="NCBI Taxonomy" id="1436122"/>
    <lineage>
        <taxon>Bacteria</taxon>
        <taxon>Bacillati</taxon>
        <taxon>Actinomycetota</taxon>
        <taxon>Actinomycetes</taxon>
        <taxon>Micromonosporales</taxon>
        <taxon>Micromonosporaceae</taxon>
        <taxon>Plantactinospora</taxon>
    </lineage>
</organism>
<proteinExistence type="predicted"/>
<keyword evidence="2 9" id="KW-0378">Hydrolase</keyword>
<dbReference type="Pfam" id="PF00580">
    <property type="entry name" value="UvrD-helicase"/>
    <property type="match status" value="1"/>
</dbReference>
<dbReference type="PANTHER" id="PTHR11070">
    <property type="entry name" value="UVRD / RECB / PCRA DNA HELICASE FAMILY MEMBER"/>
    <property type="match status" value="1"/>
</dbReference>
<comment type="catalytic activity">
    <reaction evidence="6">
        <text>Couples ATP hydrolysis with the unwinding of duplex DNA by translocating in the 3'-5' direction.</text>
        <dbReference type="EC" id="5.6.2.4"/>
    </reaction>
</comment>
<comment type="caution">
    <text evidence="11">The sequence shown here is derived from an EMBL/GenBank/DDBJ whole genome shotgun (WGS) entry which is preliminary data.</text>
</comment>
<dbReference type="Pfam" id="PF13361">
    <property type="entry name" value="UvrD_C"/>
    <property type="match status" value="1"/>
</dbReference>
<dbReference type="Proteomes" id="UP001339911">
    <property type="component" value="Unassembled WGS sequence"/>
</dbReference>
<feature type="binding site" evidence="9">
    <location>
        <begin position="288"/>
        <end position="295"/>
    </location>
    <ligand>
        <name>ATP</name>
        <dbReference type="ChEBI" id="CHEBI:30616"/>
    </ligand>
</feature>
<evidence type="ECO:0000256" key="6">
    <source>
        <dbReference type="ARBA" id="ARBA00034617"/>
    </source>
</evidence>
<evidence type="ECO:0000256" key="5">
    <source>
        <dbReference type="ARBA" id="ARBA00023235"/>
    </source>
</evidence>
<dbReference type="RefSeq" id="WP_331207216.1">
    <property type="nucleotide sequence ID" value="NZ_JAZGQL010000005.1"/>
</dbReference>
<reference evidence="11 12" key="1">
    <citation type="submission" date="2024-01" db="EMBL/GenBank/DDBJ databases">
        <title>Genome insights into Plantactinospora veratri sp. nov.</title>
        <authorList>
            <person name="Wang L."/>
        </authorList>
    </citation>
    <scope>NUCLEOTIDE SEQUENCE [LARGE SCALE GENOMIC DNA]</scope>
    <source>
        <strain evidence="11 12">NEAU-FHS4</strain>
    </source>
</reference>
<keyword evidence="4 9" id="KW-0067">ATP-binding</keyword>
<evidence type="ECO:0000256" key="2">
    <source>
        <dbReference type="ARBA" id="ARBA00022801"/>
    </source>
</evidence>
<evidence type="ECO:0000313" key="11">
    <source>
        <dbReference type="EMBL" id="MEE6306898.1"/>
    </source>
</evidence>
<dbReference type="EC" id="5.6.2.4" evidence="7"/>
<keyword evidence="5" id="KW-0413">Isomerase</keyword>
<evidence type="ECO:0000256" key="1">
    <source>
        <dbReference type="ARBA" id="ARBA00022741"/>
    </source>
</evidence>